<dbReference type="EMBL" id="KB206629">
    <property type="protein sequence ID" value="ELP89506.1"/>
    <property type="molecule type" value="Genomic_DNA"/>
</dbReference>
<keyword evidence="2" id="KW-1185">Reference proteome</keyword>
<protein>
    <recommendedName>
        <fullName evidence="3">PPM-type phosphatase domain-containing protein</fullName>
    </recommendedName>
</protein>
<proteinExistence type="predicted"/>
<dbReference type="Gene3D" id="3.60.40.10">
    <property type="entry name" value="PPM-type phosphatase domain"/>
    <property type="match status" value="1"/>
</dbReference>
<dbReference type="InterPro" id="IPR036457">
    <property type="entry name" value="PPM-type-like_dom_sf"/>
</dbReference>
<dbReference type="SUPFAM" id="SSF81606">
    <property type="entry name" value="PP2C-like"/>
    <property type="match status" value="1"/>
</dbReference>
<dbReference type="OrthoDB" id="2556847at2759"/>
<dbReference type="RefSeq" id="XP_004256277.1">
    <property type="nucleotide sequence ID" value="XM_004256229.1"/>
</dbReference>
<dbReference type="OMA" id="DCTSANI"/>
<dbReference type="Proteomes" id="UP000014680">
    <property type="component" value="Unassembled WGS sequence"/>
</dbReference>
<dbReference type="PANTHER" id="PTHR21586:SF0">
    <property type="entry name" value="PP2C-LIKE DOMAIN-CONTAINING PROTEIN CG9801"/>
    <property type="match status" value="1"/>
</dbReference>
<reference evidence="1 2" key="1">
    <citation type="submission" date="2012-10" db="EMBL/GenBank/DDBJ databases">
        <authorList>
            <person name="Zafar N."/>
            <person name="Inman J."/>
            <person name="Hall N."/>
            <person name="Lorenzi H."/>
            <person name="Caler E."/>
        </authorList>
    </citation>
    <scope>NUCLEOTIDE SEQUENCE [LARGE SCALE GENOMIC DNA]</scope>
    <source>
        <strain evidence="1 2">IP1</strain>
    </source>
</reference>
<dbReference type="VEuPathDB" id="AmoebaDB:EIN_391610"/>
<organism evidence="1 2">
    <name type="scientific">Entamoeba invadens IP1</name>
    <dbReference type="NCBI Taxonomy" id="370355"/>
    <lineage>
        <taxon>Eukaryota</taxon>
        <taxon>Amoebozoa</taxon>
        <taxon>Evosea</taxon>
        <taxon>Archamoebae</taxon>
        <taxon>Mastigamoebida</taxon>
        <taxon>Entamoebidae</taxon>
        <taxon>Entamoeba</taxon>
    </lineage>
</organism>
<evidence type="ECO:0008006" key="3">
    <source>
        <dbReference type="Google" id="ProtNLM"/>
    </source>
</evidence>
<evidence type="ECO:0000313" key="2">
    <source>
        <dbReference type="Proteomes" id="UP000014680"/>
    </source>
</evidence>
<sequence>MLTCPLRQKIDKNILSYVKETYASHRDEEIPKTQFLLPDITKNYLNLKTPHHETNPEVYYATHMSGYSNVCFSTYPVIKGVKFGKPIADCTTANIFENFGVFCIADGCGMGKNPAASAHVACEKFAEYVIFKIGKKKTLDKAMDVIVEAIAYAQTFILQTQEESIEAGLTTFLGTVILRTGTSFAVLYADVGDCRGLLINPSKNSIEELVTNYKGRVDVKSTGGRLGPVNGEYPDLENFKCGVQFCPIGTTIVLMSDGIADNFDIKTFCKKPTLCGLDGEEWLDENEEHWNKRRAVFYDNLLSLYQENSLEKLCDNLYHFIVEKTRKVRENKILKISTDDGGKMDHSTFACYKLDDNLFSSKVISKKELEIPEGMK</sequence>
<gene>
    <name evidence="1" type="ORF">EIN_391610</name>
</gene>
<name>A0A0A1UBC4_ENTIV</name>
<dbReference type="AlphaFoldDB" id="A0A0A1UBC4"/>
<evidence type="ECO:0000313" key="1">
    <source>
        <dbReference type="EMBL" id="ELP89506.1"/>
    </source>
</evidence>
<dbReference type="GeneID" id="14888384"/>
<dbReference type="InterPro" id="IPR053287">
    <property type="entry name" value="PP2C-like_domain"/>
</dbReference>
<dbReference type="PANTHER" id="PTHR21586">
    <property type="entry name" value="TIPA"/>
    <property type="match status" value="1"/>
</dbReference>
<accession>A0A0A1UBC4</accession>
<dbReference type="KEGG" id="eiv:EIN_391610"/>